<dbReference type="SMART" id="SM00483">
    <property type="entry name" value="POLXc"/>
    <property type="match status" value="1"/>
</dbReference>
<dbReference type="OrthoDB" id="205514at2759"/>
<evidence type="ECO:0000313" key="17">
    <source>
        <dbReference type="Proteomes" id="UP000012174"/>
    </source>
</evidence>
<evidence type="ECO:0000256" key="6">
    <source>
        <dbReference type="ARBA" id="ARBA00022705"/>
    </source>
</evidence>
<dbReference type="InterPro" id="IPR037160">
    <property type="entry name" value="DNA_Pol_thumb_sf"/>
</dbReference>
<evidence type="ECO:0000256" key="11">
    <source>
        <dbReference type="ARBA" id="ARBA00023242"/>
    </source>
</evidence>
<feature type="active site" description="Nucleophile; Schiff-base intermediate with DNA; for 5'-dRP lyase activity" evidence="13">
    <location>
        <position position="49"/>
    </location>
</feature>
<dbReference type="PRINTS" id="PR00870">
    <property type="entry name" value="DNAPOLXBETA"/>
</dbReference>
<evidence type="ECO:0000256" key="9">
    <source>
        <dbReference type="ARBA" id="ARBA00022932"/>
    </source>
</evidence>
<keyword evidence="17" id="KW-1185">Reference proteome</keyword>
<comment type="similarity">
    <text evidence="2 14">Belongs to the DNA polymerase type-X family.</text>
</comment>
<keyword evidence="9 14" id="KW-0239">DNA-directed DNA polymerase</keyword>
<keyword evidence="8 14" id="KW-0227">DNA damage</keyword>
<keyword evidence="10 14" id="KW-0234">DNA repair</keyword>
<dbReference type="SUPFAM" id="SSF81301">
    <property type="entry name" value="Nucleotidyltransferase"/>
    <property type="match status" value="1"/>
</dbReference>
<dbReference type="Pfam" id="PF14791">
    <property type="entry name" value="DNA_pol_B_thumb"/>
    <property type="match status" value="1"/>
</dbReference>
<dbReference type="SUPFAM" id="SSF81585">
    <property type="entry name" value="PsbU/PolX domain-like"/>
    <property type="match status" value="1"/>
</dbReference>
<dbReference type="KEGG" id="ela:UCREL1_1708"/>
<accession>M7T317</accession>
<dbReference type="HOGENOM" id="CLU_008698_1_1_1"/>
<dbReference type="Gene3D" id="1.10.150.110">
    <property type="entry name" value="DNA polymerase beta, N-terminal domain-like"/>
    <property type="match status" value="1"/>
</dbReference>
<evidence type="ECO:0000256" key="10">
    <source>
        <dbReference type="ARBA" id="ARBA00023204"/>
    </source>
</evidence>
<dbReference type="Pfam" id="PF14716">
    <property type="entry name" value="HHH_8"/>
    <property type="match status" value="1"/>
</dbReference>
<dbReference type="InterPro" id="IPR010996">
    <property type="entry name" value="HHH_MUS81"/>
</dbReference>
<dbReference type="EMBL" id="KB705675">
    <property type="protein sequence ID" value="EMR71243.1"/>
    <property type="molecule type" value="Genomic_DNA"/>
</dbReference>
<evidence type="ECO:0000256" key="14">
    <source>
        <dbReference type="RuleBase" id="RU366014"/>
    </source>
</evidence>
<dbReference type="InterPro" id="IPR018944">
    <property type="entry name" value="DNA_pol_lambd_fingers_domain"/>
</dbReference>
<feature type="domain" description="DNA-directed DNA polymerase X" evidence="15">
    <location>
        <begin position="1"/>
        <end position="328"/>
    </location>
</feature>
<dbReference type="Proteomes" id="UP000012174">
    <property type="component" value="Unassembled WGS sequence"/>
</dbReference>
<dbReference type="OMA" id="ERDVFDW"/>
<dbReference type="PRINTS" id="PR00869">
    <property type="entry name" value="DNAPOLX"/>
</dbReference>
<evidence type="ECO:0000256" key="13">
    <source>
        <dbReference type="PIRSR" id="PIRSR622312-50"/>
    </source>
</evidence>
<protein>
    <recommendedName>
        <fullName evidence="14">DNA polymerase</fullName>
        <ecNumber evidence="14">2.7.7.7</ecNumber>
    </recommendedName>
</protein>
<evidence type="ECO:0000313" key="16">
    <source>
        <dbReference type="EMBL" id="EMR71243.1"/>
    </source>
</evidence>
<dbReference type="InterPro" id="IPR027421">
    <property type="entry name" value="DNA_pol_lamdba_lyase_dom_sf"/>
</dbReference>
<evidence type="ECO:0000256" key="12">
    <source>
        <dbReference type="ARBA" id="ARBA00049244"/>
    </source>
</evidence>
<organism evidence="16 17">
    <name type="scientific">Eutypa lata (strain UCR-EL1)</name>
    <name type="common">Grapevine dieback disease fungus</name>
    <name type="synonym">Eutypa armeniacae</name>
    <dbReference type="NCBI Taxonomy" id="1287681"/>
    <lineage>
        <taxon>Eukaryota</taxon>
        <taxon>Fungi</taxon>
        <taxon>Dikarya</taxon>
        <taxon>Ascomycota</taxon>
        <taxon>Pezizomycotina</taxon>
        <taxon>Sordariomycetes</taxon>
        <taxon>Xylariomycetidae</taxon>
        <taxon>Xylariales</taxon>
        <taxon>Diatrypaceae</taxon>
        <taxon>Eutypa</taxon>
    </lineage>
</organism>
<keyword evidence="3" id="KW-0237">DNA synthesis</keyword>
<dbReference type="AlphaFoldDB" id="M7T317"/>
<dbReference type="GO" id="GO:0005634">
    <property type="term" value="C:nucleus"/>
    <property type="evidence" value="ECO:0007669"/>
    <property type="project" value="UniProtKB-SubCell"/>
</dbReference>
<keyword evidence="6" id="KW-0235">DNA replication</keyword>
<dbReference type="Pfam" id="PF14792">
    <property type="entry name" value="DNA_pol_B_palm"/>
    <property type="match status" value="1"/>
</dbReference>
<dbReference type="EC" id="2.7.7.7" evidence="14"/>
<evidence type="ECO:0000256" key="2">
    <source>
        <dbReference type="ARBA" id="ARBA00008323"/>
    </source>
</evidence>
<evidence type="ECO:0000256" key="7">
    <source>
        <dbReference type="ARBA" id="ARBA00022723"/>
    </source>
</evidence>
<dbReference type="FunFam" id="3.30.210.10:FF:000001">
    <property type="entry name" value="DNA polymerase lambda"/>
    <property type="match status" value="1"/>
</dbReference>
<keyword evidence="5 14" id="KW-0548">Nucleotidyltransferase</keyword>
<dbReference type="GO" id="GO:0003677">
    <property type="term" value="F:DNA binding"/>
    <property type="evidence" value="ECO:0007669"/>
    <property type="project" value="UniProtKB-UniRule"/>
</dbReference>
<dbReference type="InterPro" id="IPR002054">
    <property type="entry name" value="DNA-dir_DNA_pol_X"/>
</dbReference>
<comment type="subcellular location">
    <subcellularLocation>
        <location evidence="1 14">Nucleus</location>
    </subcellularLocation>
</comment>
<dbReference type="Gene3D" id="3.30.210.10">
    <property type="entry name" value="DNA polymerase, thumb domain"/>
    <property type="match status" value="1"/>
</dbReference>
<evidence type="ECO:0000256" key="4">
    <source>
        <dbReference type="ARBA" id="ARBA00022679"/>
    </source>
</evidence>
<dbReference type="GO" id="GO:0046872">
    <property type="term" value="F:metal ion binding"/>
    <property type="evidence" value="ECO:0007669"/>
    <property type="project" value="UniProtKB-UniRule"/>
</dbReference>
<dbReference type="InterPro" id="IPR043519">
    <property type="entry name" value="NT_sf"/>
</dbReference>
<dbReference type="Pfam" id="PF10391">
    <property type="entry name" value="DNA_pol_lambd_f"/>
    <property type="match status" value="1"/>
</dbReference>
<dbReference type="Gene3D" id="1.10.150.20">
    <property type="entry name" value="5' to 3' exonuclease, C-terminal subdomain"/>
    <property type="match status" value="1"/>
</dbReference>
<evidence type="ECO:0000259" key="15">
    <source>
        <dbReference type="SMART" id="SM00483"/>
    </source>
</evidence>
<dbReference type="InterPro" id="IPR002008">
    <property type="entry name" value="DNA_pol_X_beta-like"/>
</dbReference>
<dbReference type="GO" id="GO:0003887">
    <property type="term" value="F:DNA-directed DNA polymerase activity"/>
    <property type="evidence" value="ECO:0007669"/>
    <property type="project" value="UniProtKB-UniRule"/>
</dbReference>
<dbReference type="CDD" id="cd00141">
    <property type="entry name" value="NT_POLXc"/>
    <property type="match status" value="1"/>
</dbReference>
<dbReference type="InterPro" id="IPR029398">
    <property type="entry name" value="PolB_thumb"/>
</dbReference>
<name>M7T317_EUTLA</name>
<dbReference type="PANTHER" id="PTHR11276:SF28">
    <property type="entry name" value="DNA POLYMERASE LAMBDA"/>
    <property type="match status" value="1"/>
</dbReference>
<comment type="function">
    <text evidence="14">DNA polymerase that functions in several pathways of DNA repair. Involved in base excision repair (BER) responsible for repair of lesions that give rise to abasic (AP) sites in DNA. Also contributes to DNA double-strand break repair by non-homologous end joining and homologous recombination. Has both template-dependent and template-independent (terminal transferase) DNA polymerase activities. Has also a 5'-deoxyribose-5-phosphate lyase (dRP lyase) activity.</text>
</comment>
<comment type="catalytic activity">
    <reaction evidence="12 14">
        <text>DNA(n) + a 2'-deoxyribonucleoside 5'-triphosphate = DNA(n+1) + diphosphate</text>
        <dbReference type="Rhea" id="RHEA:22508"/>
        <dbReference type="Rhea" id="RHEA-COMP:17339"/>
        <dbReference type="Rhea" id="RHEA-COMP:17340"/>
        <dbReference type="ChEBI" id="CHEBI:33019"/>
        <dbReference type="ChEBI" id="CHEBI:61560"/>
        <dbReference type="ChEBI" id="CHEBI:173112"/>
        <dbReference type="EC" id="2.7.7.7"/>
    </reaction>
</comment>
<sequence length="329" mass="37505">MADQYEHRDRWRSLSYRKGIATLRQQDKKVATAKEAVKLPNIGSSLAEKIEEIVASDRLKKLDNMKQEPENIIIKTFLKIYGVGMNQASKWAAQGYRTLEDLQQKAQLTPSQRVGLEHFDDLNERIPRWEVEALAGVVRKTAVTIDTSVEFIIGGSYRRGAENSGDIDLIITKKGTETSQELLHFLRKLVGLLTDKGFLTAALASFSRNASKDHGSKWHGCCVLPETAFPEDKGQYRPTWRRIDLLLVPESEFGAALIYFTGNDIFNRSIRLLATKKNMRLNQRGLFKDVLRGPGGVKYSEGDLLEARDEKRIFELLGVKWREPHERWC</sequence>
<keyword evidence="11 14" id="KW-0539">Nucleus</keyword>
<keyword evidence="7" id="KW-0479">Metal-binding</keyword>
<dbReference type="GO" id="GO:0006303">
    <property type="term" value="P:double-strand break repair via nonhomologous end joining"/>
    <property type="evidence" value="ECO:0007669"/>
    <property type="project" value="TreeGrafter"/>
</dbReference>
<dbReference type="STRING" id="1287681.M7T317"/>
<proteinExistence type="inferred from homology"/>
<evidence type="ECO:0000256" key="3">
    <source>
        <dbReference type="ARBA" id="ARBA00022634"/>
    </source>
</evidence>
<dbReference type="Gene3D" id="3.30.460.10">
    <property type="entry name" value="Beta Polymerase, domain 2"/>
    <property type="match status" value="1"/>
</dbReference>
<gene>
    <name evidence="16" type="ORF">UCREL1_1708</name>
</gene>
<dbReference type="FunFam" id="1.10.150.20:FF:000010">
    <property type="entry name" value="DNA polymerase lambda"/>
    <property type="match status" value="1"/>
</dbReference>
<dbReference type="InterPro" id="IPR022312">
    <property type="entry name" value="DNA_pol_X"/>
</dbReference>
<keyword evidence="4 14" id="KW-0808">Transferase</keyword>
<evidence type="ECO:0000256" key="5">
    <source>
        <dbReference type="ARBA" id="ARBA00022695"/>
    </source>
</evidence>
<evidence type="ECO:0000256" key="1">
    <source>
        <dbReference type="ARBA" id="ARBA00004123"/>
    </source>
</evidence>
<dbReference type="SUPFAM" id="SSF47802">
    <property type="entry name" value="DNA polymerase beta, N-terminal domain-like"/>
    <property type="match status" value="1"/>
</dbReference>
<dbReference type="InterPro" id="IPR028207">
    <property type="entry name" value="DNA_pol_B_palm_palm"/>
</dbReference>
<dbReference type="eggNOG" id="KOG2534">
    <property type="taxonomic scope" value="Eukaryota"/>
</dbReference>
<dbReference type="PANTHER" id="PTHR11276">
    <property type="entry name" value="DNA POLYMERASE TYPE-X FAMILY MEMBER"/>
    <property type="match status" value="1"/>
</dbReference>
<reference evidence="17" key="1">
    <citation type="journal article" date="2013" name="Genome Announc.">
        <title>Draft genome sequence of the grapevine dieback fungus Eutypa lata UCR-EL1.</title>
        <authorList>
            <person name="Blanco-Ulate B."/>
            <person name="Rolshausen P.E."/>
            <person name="Cantu D."/>
        </authorList>
    </citation>
    <scope>NUCLEOTIDE SEQUENCE [LARGE SCALE GENOMIC DNA]</scope>
    <source>
        <strain evidence="17">UCR-EL1</strain>
    </source>
</reference>
<evidence type="ECO:0000256" key="8">
    <source>
        <dbReference type="ARBA" id="ARBA00022763"/>
    </source>
</evidence>